<evidence type="ECO:0000313" key="1">
    <source>
        <dbReference type="EMBL" id="RKO61724.1"/>
    </source>
</evidence>
<comment type="caution">
    <text evidence="1">The sequence shown here is derived from an EMBL/GenBank/DDBJ whole genome shotgun (WGS) entry which is preliminary data.</text>
</comment>
<organism evidence="1 2">
    <name type="scientific">Caldibacillus debilis GB1</name>
    <dbReference type="NCBI Taxonomy" id="1339248"/>
    <lineage>
        <taxon>Bacteria</taxon>
        <taxon>Bacillati</taxon>
        <taxon>Bacillota</taxon>
        <taxon>Bacilli</taxon>
        <taxon>Bacillales</taxon>
        <taxon>Bacillaceae</taxon>
        <taxon>Caldibacillus</taxon>
    </lineage>
</organism>
<sequence>MRKCKSCQGKGFIFDKIIMIKDGKLGFGVYENGIKLPCKKCFGKGMK</sequence>
<reference evidence="1 2" key="1">
    <citation type="submission" date="2013-12" db="EMBL/GenBank/DDBJ databases">
        <title>Genome and proteome characterization of Caldibacillus debilis GB1 derived from a cellulolytic aero-tolerant co-culture.</title>
        <authorList>
            <person name="Wushke S.T."/>
            <person name="Zhang X."/>
            <person name="Fristensky B."/>
            <person name="Wilkins J.A."/>
            <person name="Levin D.B."/>
            <person name="Sparling R."/>
        </authorList>
    </citation>
    <scope>NUCLEOTIDE SEQUENCE [LARGE SCALE GENOMIC DNA]</scope>
    <source>
        <strain evidence="1 2">GB1</strain>
    </source>
</reference>
<name>A0A420VDJ7_9BACI</name>
<gene>
    <name evidence="1" type="ORF">Cdeb_01195</name>
</gene>
<evidence type="ECO:0000313" key="2">
    <source>
        <dbReference type="Proteomes" id="UP000286235"/>
    </source>
</evidence>
<protein>
    <submittedName>
        <fullName evidence="1">Uncharacterized protein</fullName>
    </submittedName>
</protein>
<keyword evidence="2" id="KW-1185">Reference proteome</keyword>
<dbReference type="EMBL" id="AZRV01000035">
    <property type="protein sequence ID" value="RKO61724.1"/>
    <property type="molecule type" value="Genomic_DNA"/>
</dbReference>
<dbReference type="AlphaFoldDB" id="A0A420VDJ7"/>
<dbReference type="Proteomes" id="UP000286235">
    <property type="component" value="Unassembled WGS sequence"/>
</dbReference>
<proteinExistence type="predicted"/>
<dbReference type="RefSeq" id="WP_183041601.1">
    <property type="nucleotide sequence ID" value="NZ_AZRV01000035.1"/>
</dbReference>
<accession>A0A420VDJ7</accession>